<evidence type="ECO:0000256" key="2">
    <source>
        <dbReference type="ARBA" id="ARBA00022692"/>
    </source>
</evidence>
<dbReference type="PANTHER" id="PTHR22773">
    <property type="entry name" value="NADH DEHYDROGENASE"/>
    <property type="match status" value="1"/>
</dbReference>
<feature type="domain" description="NADH:quinone oxidoreductase/Mrp antiporter transmembrane" evidence="7">
    <location>
        <begin position="128"/>
        <end position="407"/>
    </location>
</feature>
<reference evidence="8 9" key="1">
    <citation type="submission" date="2020-08" db="EMBL/GenBank/DDBJ databases">
        <title>Sequencing the genomes of 1000 actinobacteria strains.</title>
        <authorList>
            <person name="Klenk H.-P."/>
        </authorList>
    </citation>
    <scope>NUCLEOTIDE SEQUENCE [LARGE SCALE GENOMIC DNA]</scope>
    <source>
        <strain evidence="8 9">DSM 44593</strain>
    </source>
</reference>
<name>A0A841E5U9_9ACTN</name>
<keyword evidence="2 5" id="KW-0812">Transmembrane</keyword>
<dbReference type="RefSeq" id="WP_184634289.1">
    <property type="nucleotide sequence ID" value="NZ_BAABKT010000019.1"/>
</dbReference>
<dbReference type="GO" id="GO:0005886">
    <property type="term" value="C:plasma membrane"/>
    <property type="evidence" value="ECO:0007669"/>
    <property type="project" value="UniProtKB-SubCell"/>
</dbReference>
<feature type="transmembrane region" description="Helical" evidence="5">
    <location>
        <begin position="192"/>
        <end position="210"/>
    </location>
</feature>
<evidence type="ECO:0000313" key="9">
    <source>
        <dbReference type="Proteomes" id="UP000578077"/>
    </source>
</evidence>
<dbReference type="GO" id="GO:0008137">
    <property type="term" value="F:NADH dehydrogenase (ubiquinone) activity"/>
    <property type="evidence" value="ECO:0007669"/>
    <property type="project" value="InterPro"/>
</dbReference>
<protein>
    <recommendedName>
        <fullName evidence="5">NADH-quinone oxidoreductase subunit N</fullName>
        <ecNumber evidence="5">7.1.1.-</ecNumber>
    </recommendedName>
    <alternativeName>
        <fullName evidence="5">NADH dehydrogenase I subunit N</fullName>
    </alternativeName>
    <alternativeName>
        <fullName evidence="5">NDH-1 subunit N</fullName>
    </alternativeName>
</protein>
<evidence type="ECO:0000259" key="7">
    <source>
        <dbReference type="Pfam" id="PF00361"/>
    </source>
</evidence>
<feature type="transmembrane region" description="Helical" evidence="5">
    <location>
        <begin position="230"/>
        <end position="251"/>
    </location>
</feature>
<comment type="caution">
    <text evidence="8">The sequence shown here is derived from an EMBL/GenBank/DDBJ whole genome shotgun (WGS) entry which is preliminary data.</text>
</comment>
<dbReference type="GO" id="GO:0048038">
    <property type="term" value="F:quinone binding"/>
    <property type="evidence" value="ECO:0007669"/>
    <property type="project" value="UniProtKB-KW"/>
</dbReference>
<dbReference type="Proteomes" id="UP000578077">
    <property type="component" value="Unassembled WGS sequence"/>
</dbReference>
<organism evidence="8 9">
    <name type="scientific">Streptomonospora salina</name>
    <dbReference type="NCBI Taxonomy" id="104205"/>
    <lineage>
        <taxon>Bacteria</taxon>
        <taxon>Bacillati</taxon>
        <taxon>Actinomycetota</taxon>
        <taxon>Actinomycetes</taxon>
        <taxon>Streptosporangiales</taxon>
        <taxon>Nocardiopsidaceae</taxon>
        <taxon>Streptomonospora</taxon>
    </lineage>
</organism>
<evidence type="ECO:0000256" key="5">
    <source>
        <dbReference type="HAMAP-Rule" id="MF_00445"/>
    </source>
</evidence>
<feature type="transmembrane region" description="Helical" evidence="5">
    <location>
        <begin position="316"/>
        <end position="338"/>
    </location>
</feature>
<comment type="catalytic activity">
    <reaction evidence="5">
        <text>a quinone + NADH + 5 H(+)(in) = a quinol + NAD(+) + 4 H(+)(out)</text>
        <dbReference type="Rhea" id="RHEA:57888"/>
        <dbReference type="ChEBI" id="CHEBI:15378"/>
        <dbReference type="ChEBI" id="CHEBI:24646"/>
        <dbReference type="ChEBI" id="CHEBI:57540"/>
        <dbReference type="ChEBI" id="CHEBI:57945"/>
        <dbReference type="ChEBI" id="CHEBI:132124"/>
    </reaction>
</comment>
<comment type="subunit">
    <text evidence="5">NDH-1 is composed of 14 different subunits. Subunits NuoA, H, J, K, L, M, N constitute the membrane sector of the complex.</text>
</comment>
<keyword evidence="5" id="KW-0874">Quinone</keyword>
<evidence type="ECO:0000313" key="8">
    <source>
        <dbReference type="EMBL" id="MBB5998162.1"/>
    </source>
</evidence>
<dbReference type="Pfam" id="PF00361">
    <property type="entry name" value="Proton_antipo_M"/>
    <property type="match status" value="1"/>
</dbReference>
<accession>A0A841E5U9</accession>
<feature type="transmembrane region" description="Helical" evidence="5">
    <location>
        <begin position="73"/>
        <end position="90"/>
    </location>
</feature>
<feature type="transmembrane region" description="Helical" evidence="5">
    <location>
        <begin position="126"/>
        <end position="143"/>
    </location>
</feature>
<keyword evidence="5" id="KW-0520">NAD</keyword>
<dbReference type="InterPro" id="IPR010096">
    <property type="entry name" value="NADH-Q_OxRdtase_suN/2"/>
</dbReference>
<evidence type="ECO:0000256" key="1">
    <source>
        <dbReference type="ARBA" id="ARBA00004127"/>
    </source>
</evidence>
<comment type="subcellular location">
    <subcellularLocation>
        <location evidence="5">Cell membrane</location>
        <topology evidence="5">Multi-pass membrane protein</topology>
    </subcellularLocation>
    <subcellularLocation>
        <location evidence="1">Endomembrane system</location>
        <topology evidence="1">Multi-pass membrane protein</topology>
    </subcellularLocation>
    <subcellularLocation>
        <location evidence="6">Membrane</location>
        <topology evidence="6">Multi-pass membrane protein</topology>
    </subcellularLocation>
</comment>
<keyword evidence="5" id="KW-1278">Translocase</keyword>
<dbReference type="EC" id="7.1.1.-" evidence="5"/>
<dbReference type="GO" id="GO:0050136">
    <property type="term" value="F:NADH dehydrogenase (quinone) (non-electrogenic) activity"/>
    <property type="evidence" value="ECO:0007669"/>
    <property type="project" value="UniProtKB-UniRule"/>
</dbReference>
<dbReference type="InterPro" id="IPR001750">
    <property type="entry name" value="ND/Mrp_TM"/>
</dbReference>
<feature type="transmembrane region" description="Helical" evidence="5">
    <location>
        <begin position="394"/>
        <end position="414"/>
    </location>
</feature>
<feature type="transmembrane region" description="Helical" evidence="5">
    <location>
        <begin position="263"/>
        <end position="284"/>
    </location>
</feature>
<dbReference type="HAMAP" id="MF_00445">
    <property type="entry name" value="NDH1_NuoN_1"/>
    <property type="match status" value="1"/>
</dbReference>
<evidence type="ECO:0000256" key="4">
    <source>
        <dbReference type="ARBA" id="ARBA00023136"/>
    </source>
</evidence>
<sequence>MNPGLLLPESALAAGAVIALLAGSWTPRRLQWIVRCVALLSLAAAAVFAAAAMARPATVTPEGVYALDAALHLARVAVPAGAAITILLAAGHVAGHRRESEFYVLVLLAALGTVVMAGASGLLVLAAGYLLASIPVYALVGFGKDALGTEAALKYYLMGALSGVLLLTGVTTVFGVGAAGDYATLARTLPDASAGVVAVGTTALVAGLLFKSGAVPVHFWVPDATQGAPAPVAAFITTVPKIGALAAIFRFADQALGETALNWPLPAALLAAASMTLGNLAAFFQDDVRRLLAYSTISQVGYLLVAVAAVHGSDTALSSLLFYLAAYTATNLGAFAVVCALPRARTLADYTGLMRKRPWLALSLIVCLLGLVGTPPTAVFIGKLTVFTAALDAGLVWLVVLAAVNTVASLFYYLRWILPVFRTAADDAPADRGGGADVPVVRWSAGVAVVAAAATLALGIGSSPLLDPLQTGVLVR</sequence>
<evidence type="ECO:0000256" key="3">
    <source>
        <dbReference type="ARBA" id="ARBA00022989"/>
    </source>
</evidence>
<feature type="transmembrane region" description="Helical" evidence="5">
    <location>
        <begin position="291"/>
        <end position="310"/>
    </location>
</feature>
<evidence type="ECO:0000256" key="6">
    <source>
        <dbReference type="RuleBase" id="RU000320"/>
    </source>
</evidence>
<keyword evidence="4 5" id="KW-0472">Membrane</keyword>
<dbReference type="GO" id="GO:0012505">
    <property type="term" value="C:endomembrane system"/>
    <property type="evidence" value="ECO:0007669"/>
    <property type="project" value="UniProtKB-SubCell"/>
</dbReference>
<feature type="transmembrane region" description="Helical" evidence="5">
    <location>
        <begin position="155"/>
        <end position="180"/>
    </location>
</feature>
<feature type="transmembrane region" description="Helical" evidence="5">
    <location>
        <begin position="6"/>
        <end position="25"/>
    </location>
</feature>
<keyword evidence="9" id="KW-1185">Reference proteome</keyword>
<feature type="transmembrane region" description="Helical" evidence="5">
    <location>
        <begin position="359"/>
        <end position="382"/>
    </location>
</feature>
<comment type="similarity">
    <text evidence="5">Belongs to the complex I subunit 2 family.</text>
</comment>
<dbReference type="EMBL" id="JACHLY010000001">
    <property type="protein sequence ID" value="MBB5998162.1"/>
    <property type="molecule type" value="Genomic_DNA"/>
</dbReference>
<proteinExistence type="inferred from homology"/>
<gene>
    <name evidence="5" type="primary">nuoN</name>
    <name evidence="8" type="ORF">HNR25_001913</name>
</gene>
<feature type="transmembrane region" description="Helical" evidence="5">
    <location>
        <begin position="102"/>
        <end position="120"/>
    </location>
</feature>
<dbReference type="GO" id="GO:0042773">
    <property type="term" value="P:ATP synthesis coupled electron transport"/>
    <property type="evidence" value="ECO:0007669"/>
    <property type="project" value="InterPro"/>
</dbReference>
<comment type="function">
    <text evidence="5">NDH-1 shuttles electrons from NADH, via FMN and iron-sulfur (Fe-S) centers, to quinones in the respiratory chain. The immediate electron acceptor for the enzyme in this species is believed to be a menaquinone. Couples the redox reaction to proton translocation (for every two electrons transferred, four hydrogen ions are translocated across the cytoplasmic membrane), and thus conserves the redox energy in a proton gradient.</text>
</comment>
<keyword evidence="5" id="KW-1003">Cell membrane</keyword>
<keyword evidence="5" id="KW-0813">Transport</keyword>
<dbReference type="AlphaFoldDB" id="A0A841E5U9"/>
<feature type="transmembrane region" description="Helical" evidence="5">
    <location>
        <begin position="32"/>
        <end position="53"/>
    </location>
</feature>
<keyword evidence="3 5" id="KW-1133">Transmembrane helix</keyword>